<name>A0A1B3XTQ3_9BACI</name>
<proteinExistence type="predicted"/>
<evidence type="ECO:0000313" key="3">
    <source>
        <dbReference type="Proteomes" id="UP000077926"/>
    </source>
</evidence>
<accession>A0A1B3XTQ3</accession>
<keyword evidence="3" id="KW-1185">Reference proteome</keyword>
<evidence type="ECO:0000256" key="1">
    <source>
        <dbReference type="SAM" id="Phobius"/>
    </source>
</evidence>
<keyword evidence="1" id="KW-1133">Transmembrane helix</keyword>
<sequence length="99" mass="11547">MGWPGIGYAITFGKEAGEDNIKKLLPNQPSAFILIVLLIVTLTFLLEKTIKKIAESMPIKYHSFLFMYKISILIKVRFHLHYTNITNDLEGWFYRIKQL</sequence>
<dbReference type="AlphaFoldDB" id="A0A1B3XTQ3"/>
<organism evidence="2 3">
    <name type="scientific">Peribacillus muralis</name>
    <dbReference type="NCBI Taxonomy" id="264697"/>
    <lineage>
        <taxon>Bacteria</taxon>
        <taxon>Bacillati</taxon>
        <taxon>Bacillota</taxon>
        <taxon>Bacilli</taxon>
        <taxon>Bacillales</taxon>
        <taxon>Bacillaceae</taxon>
        <taxon>Peribacillus</taxon>
    </lineage>
</organism>
<feature type="transmembrane region" description="Helical" evidence="1">
    <location>
        <begin position="29"/>
        <end position="46"/>
    </location>
</feature>
<reference evidence="2 3" key="1">
    <citation type="submission" date="2016-08" db="EMBL/GenBank/DDBJ databases">
        <title>Complete genome sequence of Bacillus muralis G25-68, a strain with toxicity to nematodes.</title>
        <authorList>
            <person name="Zheng Z."/>
        </authorList>
    </citation>
    <scope>NUCLEOTIDE SEQUENCE [LARGE SCALE GENOMIC DNA]</scope>
    <source>
        <strain evidence="2 3">G25-68</strain>
    </source>
</reference>
<dbReference type="EMBL" id="CP017080">
    <property type="protein sequence ID" value="AOH56606.1"/>
    <property type="molecule type" value="Genomic_DNA"/>
</dbReference>
<dbReference type="KEGG" id="bmur:ABE28_019740"/>
<evidence type="ECO:0000313" key="2">
    <source>
        <dbReference type="EMBL" id="AOH56606.1"/>
    </source>
</evidence>
<gene>
    <name evidence="2" type="ORF">ABE28_019740</name>
</gene>
<protein>
    <submittedName>
        <fullName evidence="2">Uncharacterized protein</fullName>
    </submittedName>
</protein>
<keyword evidence="1" id="KW-0472">Membrane</keyword>
<keyword evidence="1" id="KW-0812">Transmembrane</keyword>
<dbReference type="Proteomes" id="UP000077926">
    <property type="component" value="Chromosome"/>
</dbReference>